<dbReference type="EMBL" id="BQKI01000023">
    <property type="protein sequence ID" value="GJN12560.1"/>
    <property type="molecule type" value="Genomic_DNA"/>
</dbReference>
<keyword evidence="1" id="KW-0472">Membrane</keyword>
<reference evidence="2" key="2">
    <citation type="submission" date="2021-12" db="EMBL/GenBank/DDBJ databases">
        <title>Resequencing data analysis of finger millet.</title>
        <authorList>
            <person name="Hatakeyama M."/>
            <person name="Aluri S."/>
            <person name="Balachadran M.T."/>
            <person name="Sivarajan S.R."/>
            <person name="Poveda L."/>
            <person name="Shimizu-Inatsugi R."/>
            <person name="Schlapbach R."/>
            <person name="Sreeman S.M."/>
            <person name="Shimizu K.K."/>
        </authorList>
    </citation>
    <scope>NUCLEOTIDE SEQUENCE</scope>
</reference>
<organism evidence="2 3">
    <name type="scientific">Eleusine coracana subsp. coracana</name>
    <dbReference type="NCBI Taxonomy" id="191504"/>
    <lineage>
        <taxon>Eukaryota</taxon>
        <taxon>Viridiplantae</taxon>
        <taxon>Streptophyta</taxon>
        <taxon>Embryophyta</taxon>
        <taxon>Tracheophyta</taxon>
        <taxon>Spermatophyta</taxon>
        <taxon>Magnoliopsida</taxon>
        <taxon>Liliopsida</taxon>
        <taxon>Poales</taxon>
        <taxon>Poaceae</taxon>
        <taxon>PACMAD clade</taxon>
        <taxon>Chloridoideae</taxon>
        <taxon>Cynodonteae</taxon>
        <taxon>Eleusininae</taxon>
        <taxon>Eleusine</taxon>
    </lineage>
</organism>
<protein>
    <submittedName>
        <fullName evidence="2">Uncharacterized protein</fullName>
    </submittedName>
</protein>
<keyword evidence="1" id="KW-1133">Transmembrane helix</keyword>
<dbReference type="PANTHER" id="PTHR31549">
    <property type="entry name" value="PROTEIN, PUTATIVE (DUF247)-RELATED-RELATED"/>
    <property type="match status" value="1"/>
</dbReference>
<sequence>MEEVKLAAAHHLCRGSGHSPEAVYEKVLSVVSEARGCYDADDPSVRDAGSDADFTAMMFLDGCFLLQYMVAAADDDDHNKAPSVLRNRMTLSTGPTILKDIFLLENQVPWIVLKTLTEFVTAVDVWQFVDDMGKNFFPGKADSDEASEDDDKHTPPHLLGLLRFSQVSSMPLGFAYTTTKICRAAGGTMQPLYIRAVELPRIAIALTPSWFGDIVVRRGRLSGELSLSPVFLNDVTACWLVNMAVLEASVASSDSDSDSDSDGFVVTSYLSMLTMLMDKEEDVDVLWGRGVLLTSFSNAQAMDFFKGLGQNLRFGVLYLAALEAIGAYRREMSGWITTYRFIYINYGIIVALLSVAGVLGGIFQTLISLKHSS</sequence>
<gene>
    <name evidence="2" type="primary">ga30846</name>
    <name evidence="2" type="ORF">PR202_ga30846</name>
</gene>
<accession>A0AAV5DQ15</accession>
<evidence type="ECO:0000313" key="2">
    <source>
        <dbReference type="EMBL" id="GJN12560.1"/>
    </source>
</evidence>
<name>A0AAV5DQ15_ELECO</name>
<dbReference type="AlphaFoldDB" id="A0AAV5DQ15"/>
<evidence type="ECO:0000313" key="3">
    <source>
        <dbReference type="Proteomes" id="UP001054889"/>
    </source>
</evidence>
<reference evidence="2" key="1">
    <citation type="journal article" date="2018" name="DNA Res.">
        <title>Multiple hybrid de novo genome assembly of finger millet, an orphan allotetraploid crop.</title>
        <authorList>
            <person name="Hatakeyama M."/>
            <person name="Aluri S."/>
            <person name="Balachadran M.T."/>
            <person name="Sivarajan S.R."/>
            <person name="Patrignani A."/>
            <person name="Gruter S."/>
            <person name="Poveda L."/>
            <person name="Shimizu-Inatsugi R."/>
            <person name="Baeten J."/>
            <person name="Francoijs K.J."/>
            <person name="Nataraja K.N."/>
            <person name="Reddy Y.A.N."/>
            <person name="Phadnis S."/>
            <person name="Ravikumar R.L."/>
            <person name="Schlapbach R."/>
            <person name="Sreeman S.M."/>
            <person name="Shimizu K.K."/>
        </authorList>
    </citation>
    <scope>NUCLEOTIDE SEQUENCE</scope>
</reference>
<dbReference type="PANTHER" id="PTHR31549:SF244">
    <property type="entry name" value="OS08G0121500 PROTEIN"/>
    <property type="match status" value="1"/>
</dbReference>
<proteinExistence type="predicted"/>
<comment type="caution">
    <text evidence="2">The sequence shown here is derived from an EMBL/GenBank/DDBJ whole genome shotgun (WGS) entry which is preliminary data.</text>
</comment>
<dbReference type="Pfam" id="PF03140">
    <property type="entry name" value="DUF247"/>
    <property type="match status" value="1"/>
</dbReference>
<dbReference type="Proteomes" id="UP001054889">
    <property type="component" value="Unassembled WGS sequence"/>
</dbReference>
<evidence type="ECO:0000256" key="1">
    <source>
        <dbReference type="SAM" id="Phobius"/>
    </source>
</evidence>
<keyword evidence="1" id="KW-0812">Transmembrane</keyword>
<feature type="transmembrane region" description="Helical" evidence="1">
    <location>
        <begin position="341"/>
        <end position="367"/>
    </location>
</feature>
<feature type="transmembrane region" description="Helical" evidence="1">
    <location>
        <begin position="312"/>
        <end position="329"/>
    </location>
</feature>
<dbReference type="InterPro" id="IPR004158">
    <property type="entry name" value="DUF247_pln"/>
</dbReference>
<keyword evidence="3" id="KW-1185">Reference proteome</keyword>